<organism evidence="1 2">
    <name type="scientific">Microscilla marina ATCC 23134</name>
    <dbReference type="NCBI Taxonomy" id="313606"/>
    <lineage>
        <taxon>Bacteria</taxon>
        <taxon>Pseudomonadati</taxon>
        <taxon>Bacteroidota</taxon>
        <taxon>Cytophagia</taxon>
        <taxon>Cytophagales</taxon>
        <taxon>Microscillaceae</taxon>
        <taxon>Microscilla</taxon>
    </lineage>
</organism>
<protein>
    <submittedName>
        <fullName evidence="1">Putative acetyltransferase</fullName>
    </submittedName>
</protein>
<keyword evidence="2" id="KW-1185">Reference proteome</keyword>
<sequence>METHSDNKPYLTPYSYQRHGQVINNEDELHVSIWHAKNNELLGFAILAGLSNPNQVLECRRIVINKKGQGFGHETIQLLKKYCFEELNTTSFG</sequence>
<dbReference type="RefSeq" id="WP_002698956.1">
    <property type="nucleotide sequence ID" value="NZ_AAWS01000021.1"/>
</dbReference>
<comment type="caution">
    <text evidence="1">The sequence shown here is derived from an EMBL/GenBank/DDBJ whole genome shotgun (WGS) entry which is preliminary data.</text>
</comment>
<dbReference type="EMBL" id="AAWS01000021">
    <property type="protein sequence ID" value="EAY27655.1"/>
    <property type="molecule type" value="Genomic_DNA"/>
</dbReference>
<dbReference type="OrthoDB" id="9811523at2"/>
<dbReference type="Proteomes" id="UP000004095">
    <property type="component" value="Unassembled WGS sequence"/>
</dbReference>
<evidence type="ECO:0000313" key="1">
    <source>
        <dbReference type="EMBL" id="EAY27655.1"/>
    </source>
</evidence>
<accession>A1ZPB6</accession>
<name>A1ZPB6_MICM2</name>
<dbReference type="eggNOG" id="COG1670">
    <property type="taxonomic scope" value="Bacteria"/>
</dbReference>
<proteinExistence type="predicted"/>
<dbReference type="AlphaFoldDB" id="A1ZPB6"/>
<reference evidence="1 2" key="1">
    <citation type="submission" date="2007-01" db="EMBL/GenBank/DDBJ databases">
        <authorList>
            <person name="Haygood M."/>
            <person name="Podell S."/>
            <person name="Anderson C."/>
            <person name="Hopkinson B."/>
            <person name="Roe K."/>
            <person name="Barbeau K."/>
            <person name="Gaasterland T."/>
            <person name="Ferriera S."/>
            <person name="Johnson J."/>
            <person name="Kravitz S."/>
            <person name="Beeson K."/>
            <person name="Sutton G."/>
            <person name="Rogers Y.-H."/>
            <person name="Friedman R."/>
            <person name="Frazier M."/>
            <person name="Venter J.C."/>
        </authorList>
    </citation>
    <scope>NUCLEOTIDE SEQUENCE [LARGE SCALE GENOMIC DNA]</scope>
    <source>
        <strain evidence="1 2">ATCC 23134</strain>
    </source>
</reference>
<gene>
    <name evidence="1" type="ORF">M23134_03723</name>
</gene>
<dbReference type="InterPro" id="IPR016181">
    <property type="entry name" value="Acyl_CoA_acyltransferase"/>
</dbReference>
<keyword evidence="1" id="KW-0808">Transferase</keyword>
<dbReference type="SUPFAM" id="SSF55729">
    <property type="entry name" value="Acyl-CoA N-acyltransferases (Nat)"/>
    <property type="match status" value="1"/>
</dbReference>
<dbReference type="GO" id="GO:0016740">
    <property type="term" value="F:transferase activity"/>
    <property type="evidence" value="ECO:0007669"/>
    <property type="project" value="UniProtKB-KW"/>
</dbReference>
<evidence type="ECO:0000313" key="2">
    <source>
        <dbReference type="Proteomes" id="UP000004095"/>
    </source>
</evidence>
<dbReference type="Gene3D" id="3.40.630.30">
    <property type="match status" value="1"/>
</dbReference>